<evidence type="ECO:0000259" key="3">
    <source>
        <dbReference type="PROSITE" id="PS50405"/>
    </source>
</evidence>
<dbReference type="InterPro" id="IPR004045">
    <property type="entry name" value="Glutathione_S-Trfase_N"/>
</dbReference>
<dbReference type="Gene3D" id="3.40.30.10">
    <property type="entry name" value="Glutaredoxin"/>
    <property type="match status" value="1"/>
</dbReference>
<dbReference type="SFLD" id="SFLDS00019">
    <property type="entry name" value="Glutathione_Transferase_(cytos"/>
    <property type="match status" value="1"/>
</dbReference>
<dbReference type="Gene3D" id="1.20.1050.10">
    <property type="match status" value="1"/>
</dbReference>
<accession>A0ABR3WBS2</accession>
<dbReference type="InterPro" id="IPR010987">
    <property type="entry name" value="Glutathione-S-Trfase_C-like"/>
</dbReference>
<feature type="domain" description="GST C-terminal" evidence="3">
    <location>
        <begin position="111"/>
        <end position="259"/>
    </location>
</feature>
<dbReference type="PROSITE" id="PS50405">
    <property type="entry name" value="GST_CTER"/>
    <property type="match status" value="1"/>
</dbReference>
<evidence type="ECO:0000313" key="4">
    <source>
        <dbReference type="EMBL" id="KAL1858206.1"/>
    </source>
</evidence>
<dbReference type="PROSITE" id="PS50404">
    <property type="entry name" value="GST_NTER"/>
    <property type="match status" value="1"/>
</dbReference>
<name>A0ABR3WBS2_9PEZI</name>
<dbReference type="Proteomes" id="UP001586593">
    <property type="component" value="Unassembled WGS sequence"/>
</dbReference>
<dbReference type="PANTHER" id="PTHR44051:SF9">
    <property type="entry name" value="GLUTATHIONE S-TRANSFERASE 1"/>
    <property type="match status" value="1"/>
</dbReference>
<dbReference type="SUPFAM" id="SSF52833">
    <property type="entry name" value="Thioredoxin-like"/>
    <property type="match status" value="1"/>
</dbReference>
<dbReference type="Pfam" id="PF14497">
    <property type="entry name" value="GST_C_3"/>
    <property type="match status" value="1"/>
</dbReference>
<reference evidence="4 5" key="1">
    <citation type="journal article" date="2024" name="Commun. Biol.">
        <title>Comparative genomic analysis of thermophilic fungi reveals convergent evolutionary adaptations and gene losses.</title>
        <authorList>
            <person name="Steindorff A.S."/>
            <person name="Aguilar-Pontes M.V."/>
            <person name="Robinson A.J."/>
            <person name="Andreopoulos B."/>
            <person name="LaButti K."/>
            <person name="Kuo A."/>
            <person name="Mondo S."/>
            <person name="Riley R."/>
            <person name="Otillar R."/>
            <person name="Haridas S."/>
            <person name="Lipzen A."/>
            <person name="Grimwood J."/>
            <person name="Schmutz J."/>
            <person name="Clum A."/>
            <person name="Reid I.D."/>
            <person name="Moisan M.C."/>
            <person name="Butler G."/>
            <person name="Nguyen T.T.M."/>
            <person name="Dewar K."/>
            <person name="Conant G."/>
            <person name="Drula E."/>
            <person name="Henrissat B."/>
            <person name="Hansel C."/>
            <person name="Singer S."/>
            <person name="Hutchinson M.I."/>
            <person name="de Vries R.P."/>
            <person name="Natvig D.O."/>
            <person name="Powell A.J."/>
            <person name="Tsang A."/>
            <person name="Grigoriev I.V."/>
        </authorList>
    </citation>
    <scope>NUCLEOTIDE SEQUENCE [LARGE SCALE GENOMIC DNA]</scope>
    <source>
        <strain evidence="4 5">ATCC 24622</strain>
    </source>
</reference>
<dbReference type="InterPro" id="IPR004046">
    <property type="entry name" value="GST_C"/>
</dbReference>
<dbReference type="PANTHER" id="PTHR44051">
    <property type="entry name" value="GLUTATHIONE S-TRANSFERASE-RELATED"/>
    <property type="match status" value="1"/>
</dbReference>
<keyword evidence="5" id="KW-1185">Reference proteome</keyword>
<evidence type="ECO:0000259" key="2">
    <source>
        <dbReference type="PROSITE" id="PS50404"/>
    </source>
</evidence>
<evidence type="ECO:0008006" key="6">
    <source>
        <dbReference type="Google" id="ProtNLM"/>
    </source>
</evidence>
<evidence type="ECO:0000313" key="5">
    <source>
        <dbReference type="Proteomes" id="UP001586593"/>
    </source>
</evidence>
<comment type="similarity">
    <text evidence="1">Belongs to the GST superfamily.</text>
</comment>
<protein>
    <recommendedName>
        <fullName evidence="6">Glutathione S-transferase</fullName>
    </recommendedName>
</protein>
<dbReference type="SUPFAM" id="SSF47616">
    <property type="entry name" value="GST C-terminal domain-like"/>
    <property type="match status" value="1"/>
</dbReference>
<evidence type="ECO:0000256" key="1">
    <source>
        <dbReference type="ARBA" id="ARBA00007409"/>
    </source>
</evidence>
<comment type="caution">
    <text evidence="4">The sequence shown here is derived from an EMBL/GenBank/DDBJ whole genome shotgun (WGS) entry which is preliminary data.</text>
</comment>
<organism evidence="4 5">
    <name type="scientific">Phialemonium thermophilum</name>
    <dbReference type="NCBI Taxonomy" id="223376"/>
    <lineage>
        <taxon>Eukaryota</taxon>
        <taxon>Fungi</taxon>
        <taxon>Dikarya</taxon>
        <taxon>Ascomycota</taxon>
        <taxon>Pezizomycotina</taxon>
        <taxon>Sordariomycetes</taxon>
        <taxon>Sordariomycetidae</taxon>
        <taxon>Cephalothecales</taxon>
        <taxon>Cephalothecaceae</taxon>
        <taxon>Phialemonium</taxon>
    </lineage>
</organism>
<gene>
    <name evidence="4" type="ORF">VTK73DRAFT_7904</name>
</gene>
<dbReference type="InterPro" id="IPR036282">
    <property type="entry name" value="Glutathione-S-Trfase_C_sf"/>
</dbReference>
<dbReference type="CDD" id="cd03046">
    <property type="entry name" value="GST_N_GTT1_like"/>
    <property type="match status" value="1"/>
</dbReference>
<dbReference type="Pfam" id="PF02798">
    <property type="entry name" value="GST_N"/>
    <property type="match status" value="1"/>
</dbReference>
<feature type="domain" description="GST N-terminal" evidence="2">
    <location>
        <begin position="6"/>
        <end position="93"/>
    </location>
</feature>
<proteinExistence type="inferred from homology"/>
<sequence length="264" mass="29852">MAIRQQPKIRLFWLNQSRAQSIVWLLEELGLNYELVVFQRTPDMFAPPELEKIHPLGKSPLVGITPVGSEREVILAESGFIVQYLAEHFGRGKPLLPTRYQEGKDGEAGGETEEWLRYQYLLYYAEGSLMPYNTVSLILSIFKSNKIPLPIRPIASLLAGKMYGNFVRRNMKKHFSFLESQLGSAPQGGPYLCGPHLTAADILLSYPLLSAKREVEKMDVGEGKAFEPYPRLRAYVERIQSESGYKKAVEKVKEFEGKGGNKLL</sequence>
<dbReference type="EMBL" id="JAZHXJ010000531">
    <property type="protein sequence ID" value="KAL1858206.1"/>
    <property type="molecule type" value="Genomic_DNA"/>
</dbReference>
<dbReference type="InterPro" id="IPR036249">
    <property type="entry name" value="Thioredoxin-like_sf"/>
</dbReference>
<dbReference type="SFLD" id="SFLDG00358">
    <property type="entry name" value="Main_(cytGST)"/>
    <property type="match status" value="1"/>
</dbReference>
<dbReference type="InterPro" id="IPR040079">
    <property type="entry name" value="Glutathione_S-Trfase"/>
</dbReference>